<dbReference type="GO" id="GO:0016491">
    <property type="term" value="F:oxidoreductase activity"/>
    <property type="evidence" value="ECO:0007669"/>
    <property type="project" value="UniProtKB-KW"/>
</dbReference>
<dbReference type="InterPro" id="IPR050231">
    <property type="entry name" value="Iron_ascorbate_oxido_reductase"/>
</dbReference>
<protein>
    <recommendedName>
        <fullName evidence="3">Fe2OG dioxygenase domain-containing protein</fullName>
    </recommendedName>
</protein>
<dbReference type="OrthoDB" id="288590at2759"/>
<comment type="similarity">
    <text evidence="1 2">Belongs to the iron/ascorbate-dependent oxidoreductase family.</text>
</comment>
<dbReference type="EMBL" id="ML991800">
    <property type="protein sequence ID" value="KAF2234165.1"/>
    <property type="molecule type" value="Genomic_DNA"/>
</dbReference>
<dbReference type="Pfam" id="PF03171">
    <property type="entry name" value="2OG-FeII_Oxy"/>
    <property type="match status" value="1"/>
</dbReference>
<gene>
    <name evidence="4" type="ORF">EV356DRAFT_172945</name>
</gene>
<keyword evidence="2" id="KW-0408">Iron</keyword>
<name>A0A6A6H806_VIRVR</name>
<evidence type="ECO:0000256" key="2">
    <source>
        <dbReference type="RuleBase" id="RU003682"/>
    </source>
</evidence>
<keyword evidence="2" id="KW-0479">Metal-binding</keyword>
<sequence length="300" mass="33485">MPEDFLPPSEPPSLIPEEQLLHLLKNGWLFLPIAESLQTQINNLSEEVSRYFDRLGEDKKRLYPASQGTENGFYFVEGEKEYVTFRYCVGAVPELERQAGRVWLEIASLLHRVLCDIARSCDIPASAWDQLLCDSLELPKSSESLDTTTTLLRLFRYYPSGGFAAQHVDIGLLTLCVGDGKGLQVLDTSQQPPEWIDVEGPTLLVGETVKVLSEGMIRAGAHRVQPNENGRTSTVFTLRPSLKETIDLSVFGFEGTLEAKRLWAAIKGSKVNINATKEIREQMKAKRDAKMAKGKAESED</sequence>
<dbReference type="PANTHER" id="PTHR47990">
    <property type="entry name" value="2-OXOGLUTARATE (2OG) AND FE(II)-DEPENDENT OXYGENASE SUPERFAMILY PROTEIN-RELATED"/>
    <property type="match status" value="1"/>
</dbReference>
<dbReference type="Gene3D" id="2.60.120.330">
    <property type="entry name" value="B-lactam Antibiotic, Isopenicillin N Synthase, Chain"/>
    <property type="match status" value="1"/>
</dbReference>
<reference evidence="4" key="1">
    <citation type="journal article" date="2020" name="Stud. Mycol.">
        <title>101 Dothideomycetes genomes: a test case for predicting lifestyles and emergence of pathogens.</title>
        <authorList>
            <person name="Haridas S."/>
            <person name="Albert R."/>
            <person name="Binder M."/>
            <person name="Bloem J."/>
            <person name="Labutti K."/>
            <person name="Salamov A."/>
            <person name="Andreopoulos B."/>
            <person name="Baker S."/>
            <person name="Barry K."/>
            <person name="Bills G."/>
            <person name="Bluhm B."/>
            <person name="Cannon C."/>
            <person name="Castanera R."/>
            <person name="Culley D."/>
            <person name="Daum C."/>
            <person name="Ezra D."/>
            <person name="Gonzalez J."/>
            <person name="Henrissat B."/>
            <person name="Kuo A."/>
            <person name="Liang C."/>
            <person name="Lipzen A."/>
            <person name="Lutzoni F."/>
            <person name="Magnuson J."/>
            <person name="Mondo S."/>
            <person name="Nolan M."/>
            <person name="Ohm R."/>
            <person name="Pangilinan J."/>
            <person name="Park H.-J."/>
            <person name="Ramirez L."/>
            <person name="Alfaro M."/>
            <person name="Sun H."/>
            <person name="Tritt A."/>
            <person name="Yoshinaga Y."/>
            <person name="Zwiers L.-H."/>
            <person name="Turgeon B."/>
            <person name="Goodwin S."/>
            <person name="Spatafora J."/>
            <person name="Crous P."/>
            <person name="Grigoriev I."/>
        </authorList>
    </citation>
    <scope>NUCLEOTIDE SEQUENCE</scope>
    <source>
        <strain evidence="4">Tuck. ex Michener</strain>
    </source>
</reference>
<dbReference type="InterPro" id="IPR005123">
    <property type="entry name" value="Oxoglu/Fe-dep_dioxygenase_dom"/>
</dbReference>
<dbReference type="SUPFAM" id="SSF51197">
    <property type="entry name" value="Clavaminate synthase-like"/>
    <property type="match status" value="1"/>
</dbReference>
<dbReference type="InterPro" id="IPR044861">
    <property type="entry name" value="IPNS-like_FE2OG_OXY"/>
</dbReference>
<evidence type="ECO:0000313" key="4">
    <source>
        <dbReference type="EMBL" id="KAF2234165.1"/>
    </source>
</evidence>
<accession>A0A6A6H806</accession>
<organism evidence="4 5">
    <name type="scientific">Viridothelium virens</name>
    <name type="common">Speckled blister lichen</name>
    <name type="synonym">Trypethelium virens</name>
    <dbReference type="NCBI Taxonomy" id="1048519"/>
    <lineage>
        <taxon>Eukaryota</taxon>
        <taxon>Fungi</taxon>
        <taxon>Dikarya</taxon>
        <taxon>Ascomycota</taxon>
        <taxon>Pezizomycotina</taxon>
        <taxon>Dothideomycetes</taxon>
        <taxon>Dothideomycetes incertae sedis</taxon>
        <taxon>Trypetheliales</taxon>
        <taxon>Trypetheliaceae</taxon>
        <taxon>Viridothelium</taxon>
    </lineage>
</organism>
<dbReference type="AlphaFoldDB" id="A0A6A6H806"/>
<evidence type="ECO:0000313" key="5">
    <source>
        <dbReference type="Proteomes" id="UP000800092"/>
    </source>
</evidence>
<evidence type="ECO:0000256" key="1">
    <source>
        <dbReference type="ARBA" id="ARBA00008056"/>
    </source>
</evidence>
<dbReference type="InterPro" id="IPR027443">
    <property type="entry name" value="IPNS-like_sf"/>
</dbReference>
<keyword evidence="5" id="KW-1185">Reference proteome</keyword>
<keyword evidence="2" id="KW-0560">Oxidoreductase</keyword>
<dbReference type="GO" id="GO:0046872">
    <property type="term" value="F:metal ion binding"/>
    <property type="evidence" value="ECO:0007669"/>
    <property type="project" value="UniProtKB-KW"/>
</dbReference>
<dbReference type="PROSITE" id="PS51471">
    <property type="entry name" value="FE2OG_OXY"/>
    <property type="match status" value="1"/>
</dbReference>
<feature type="domain" description="Fe2OG dioxygenase" evidence="3">
    <location>
        <begin position="147"/>
        <end position="240"/>
    </location>
</feature>
<proteinExistence type="inferred from homology"/>
<dbReference type="Proteomes" id="UP000800092">
    <property type="component" value="Unassembled WGS sequence"/>
</dbReference>
<evidence type="ECO:0000259" key="3">
    <source>
        <dbReference type="PROSITE" id="PS51471"/>
    </source>
</evidence>